<protein>
    <recommendedName>
        <fullName evidence="1">non-specific serine/threonine protein kinase</fullName>
        <ecNumber evidence="1">2.7.11.1</ecNumber>
    </recommendedName>
</protein>
<dbReference type="EC" id="2.7.11.1" evidence="1"/>
<evidence type="ECO:0000256" key="1">
    <source>
        <dbReference type="ARBA" id="ARBA00012513"/>
    </source>
</evidence>
<feature type="domain" description="Protein kinase" evidence="8">
    <location>
        <begin position="1"/>
        <end position="262"/>
    </location>
</feature>
<gene>
    <name evidence="9" type="ORF">COM45_08505</name>
</gene>
<dbReference type="EMBL" id="NWBP01000025">
    <property type="protein sequence ID" value="PCC82343.1"/>
    <property type="molecule type" value="Genomic_DNA"/>
</dbReference>
<comment type="caution">
    <text evidence="9">The sequence shown here is derived from an EMBL/GenBank/DDBJ whole genome shotgun (WGS) entry which is preliminary data.</text>
</comment>
<evidence type="ECO:0000256" key="3">
    <source>
        <dbReference type="ARBA" id="ARBA00022679"/>
    </source>
</evidence>
<dbReference type="PROSITE" id="PS00108">
    <property type="entry name" value="PROTEIN_KINASE_ST"/>
    <property type="match status" value="1"/>
</dbReference>
<evidence type="ECO:0000256" key="4">
    <source>
        <dbReference type="ARBA" id="ARBA00022741"/>
    </source>
</evidence>
<proteinExistence type="predicted"/>
<keyword evidence="2" id="KW-0723">Serine/threonine-protein kinase</keyword>
<keyword evidence="7" id="KW-0812">Transmembrane</keyword>
<dbReference type="InterPro" id="IPR000719">
    <property type="entry name" value="Prot_kinase_dom"/>
</dbReference>
<dbReference type="GO" id="GO:0004674">
    <property type="term" value="F:protein serine/threonine kinase activity"/>
    <property type="evidence" value="ECO:0007669"/>
    <property type="project" value="UniProtKB-KW"/>
</dbReference>
<evidence type="ECO:0000259" key="8">
    <source>
        <dbReference type="PROSITE" id="PS50011"/>
    </source>
</evidence>
<dbReference type="InterPro" id="IPR008271">
    <property type="entry name" value="Ser/Thr_kinase_AS"/>
</dbReference>
<organism evidence="9 10">
    <name type="scientific">Corynebacterium accolens</name>
    <dbReference type="NCBI Taxonomy" id="38284"/>
    <lineage>
        <taxon>Bacteria</taxon>
        <taxon>Bacillati</taxon>
        <taxon>Actinomycetota</taxon>
        <taxon>Actinomycetes</taxon>
        <taxon>Mycobacteriales</taxon>
        <taxon>Corynebacteriaceae</taxon>
        <taxon>Corynebacterium</taxon>
    </lineage>
</organism>
<dbReference type="Proteomes" id="UP000218690">
    <property type="component" value="Unassembled WGS sequence"/>
</dbReference>
<feature type="transmembrane region" description="Helical" evidence="7">
    <location>
        <begin position="277"/>
        <end position="298"/>
    </location>
</feature>
<dbReference type="Gene3D" id="1.10.510.10">
    <property type="entry name" value="Transferase(Phosphotransferase) domain 1"/>
    <property type="match status" value="1"/>
</dbReference>
<evidence type="ECO:0000313" key="9">
    <source>
        <dbReference type="EMBL" id="PCC82343.1"/>
    </source>
</evidence>
<dbReference type="PANTHER" id="PTHR43289">
    <property type="entry name" value="MITOGEN-ACTIVATED PROTEIN KINASE KINASE KINASE 20-RELATED"/>
    <property type="match status" value="1"/>
</dbReference>
<dbReference type="AlphaFoldDB" id="A0A2A4AHE2"/>
<dbReference type="PROSITE" id="PS50011">
    <property type="entry name" value="PROTEIN_KINASE_DOM"/>
    <property type="match status" value="1"/>
</dbReference>
<keyword evidence="7" id="KW-0472">Membrane</keyword>
<evidence type="ECO:0000313" key="10">
    <source>
        <dbReference type="Proteomes" id="UP000218690"/>
    </source>
</evidence>
<keyword evidence="4" id="KW-0547">Nucleotide-binding</keyword>
<name>A0A2A4AHE2_9CORY</name>
<dbReference type="SMART" id="SM00220">
    <property type="entry name" value="S_TKc"/>
    <property type="match status" value="1"/>
</dbReference>
<keyword evidence="5" id="KW-0418">Kinase</keyword>
<keyword evidence="6" id="KW-0067">ATP-binding</keyword>
<accession>A0A2A4AHE2</accession>
<dbReference type="CDD" id="cd14014">
    <property type="entry name" value="STKc_PknB_like"/>
    <property type="match status" value="1"/>
</dbReference>
<dbReference type="PANTHER" id="PTHR43289:SF6">
    <property type="entry name" value="SERINE_THREONINE-PROTEIN KINASE NEKL-3"/>
    <property type="match status" value="1"/>
</dbReference>
<dbReference type="Gene3D" id="3.30.200.20">
    <property type="entry name" value="Phosphorylase Kinase, domain 1"/>
    <property type="match status" value="1"/>
</dbReference>
<dbReference type="InterPro" id="IPR011009">
    <property type="entry name" value="Kinase-like_dom_sf"/>
</dbReference>
<dbReference type="SUPFAM" id="SSF56112">
    <property type="entry name" value="Protein kinase-like (PK-like)"/>
    <property type="match status" value="1"/>
</dbReference>
<dbReference type="GO" id="GO:0005524">
    <property type="term" value="F:ATP binding"/>
    <property type="evidence" value="ECO:0007669"/>
    <property type="project" value="UniProtKB-KW"/>
</dbReference>
<sequence>MGRVYYARQKDLERDVAIKVIKATPNPDARERFRAEMRRMSHLSHSAIVPVYTGGTTEGLPYFVMRYVEGGTLYDVLKVRKAAGLHFDLAEVAIYLEPIAQALDYLASLPTPVVHRDVKPANILVPDDPRPSATVLTDFGIALYEEDNRITSEGMRVGTDAYLAPELYPTSLSAKAPSATAASDRYALALIALEMLTLENLREHYNQQQWAHSRLIPEITAQDLGPRNQDFAEHINTVLHKALAENPARRYTSAQEFIEELTTPTATPRRKSTARKWLPAAMVLGLCGIGVAGAWNYLAKEDWSGPQKEIAAEYPQIVGEKEGGTGWEGLKCNPQEVAAEAPMEASISCSSPRQQISVLEFASSDARSDFKKASPGRGSARKEGDRCSLEVVAYADDLTGFYPDGKHSNFVIFYRGELESAAEIPAC</sequence>
<evidence type="ECO:0000256" key="7">
    <source>
        <dbReference type="SAM" id="Phobius"/>
    </source>
</evidence>
<reference evidence="9 10" key="1">
    <citation type="submission" date="2017-09" db="EMBL/GenBank/DDBJ databases">
        <title>Draft Genome Sequence of Corynebacterium accolens AH4003.</title>
        <authorList>
            <person name="Chen Y."/>
            <person name="Oosthuysen W.F."/>
            <person name="Kelley S."/>
            <person name="Horswill A."/>
        </authorList>
    </citation>
    <scope>NUCLEOTIDE SEQUENCE [LARGE SCALE GENOMIC DNA]</scope>
    <source>
        <strain evidence="9 10">AH4003</strain>
    </source>
</reference>
<keyword evidence="7" id="KW-1133">Transmembrane helix</keyword>
<evidence type="ECO:0000256" key="6">
    <source>
        <dbReference type="ARBA" id="ARBA00022840"/>
    </source>
</evidence>
<dbReference type="Pfam" id="PF00069">
    <property type="entry name" value="Pkinase"/>
    <property type="match status" value="1"/>
</dbReference>
<keyword evidence="3" id="KW-0808">Transferase</keyword>
<evidence type="ECO:0000256" key="2">
    <source>
        <dbReference type="ARBA" id="ARBA00022527"/>
    </source>
</evidence>
<evidence type="ECO:0000256" key="5">
    <source>
        <dbReference type="ARBA" id="ARBA00022777"/>
    </source>
</evidence>